<dbReference type="AlphaFoldDB" id="A0A0N4VJR8"/>
<dbReference type="WBParaSite" id="EVEC_0001108901-mRNA-1">
    <property type="protein sequence ID" value="EVEC_0001108901-mRNA-1"/>
    <property type="gene ID" value="EVEC_0001108901"/>
</dbReference>
<dbReference type="EMBL" id="UXUI01010830">
    <property type="protein sequence ID" value="VDD95663.1"/>
    <property type="molecule type" value="Genomic_DNA"/>
</dbReference>
<sequence>MVKSASIYLAFHKATRITAAGVIDCAVNLKVSAVVSKDKKDTLLFYLKVEDLVLGIPKSTKLFSVIPSESRKRPGLALARNCLYFTGELRAERSMDARKEV</sequence>
<evidence type="ECO:0000313" key="2">
    <source>
        <dbReference type="Proteomes" id="UP000274131"/>
    </source>
</evidence>
<accession>A0A0N4VJR8</accession>
<reference evidence="1 2" key="2">
    <citation type="submission" date="2018-10" db="EMBL/GenBank/DDBJ databases">
        <authorList>
            <consortium name="Pathogen Informatics"/>
        </authorList>
    </citation>
    <scope>NUCLEOTIDE SEQUENCE [LARGE SCALE GENOMIC DNA]</scope>
</reference>
<protein>
    <submittedName>
        <fullName evidence="3">POP4 domain-containing protein</fullName>
    </submittedName>
</protein>
<proteinExistence type="predicted"/>
<evidence type="ECO:0000313" key="1">
    <source>
        <dbReference type="EMBL" id="VDD95663.1"/>
    </source>
</evidence>
<organism evidence="3">
    <name type="scientific">Enterobius vermicularis</name>
    <name type="common">Human pinworm</name>
    <dbReference type="NCBI Taxonomy" id="51028"/>
    <lineage>
        <taxon>Eukaryota</taxon>
        <taxon>Metazoa</taxon>
        <taxon>Ecdysozoa</taxon>
        <taxon>Nematoda</taxon>
        <taxon>Chromadorea</taxon>
        <taxon>Rhabditida</taxon>
        <taxon>Spirurina</taxon>
        <taxon>Oxyuridomorpha</taxon>
        <taxon>Oxyuroidea</taxon>
        <taxon>Oxyuridae</taxon>
        <taxon>Enterobius</taxon>
    </lineage>
</organism>
<reference evidence="3" key="1">
    <citation type="submission" date="2017-02" db="UniProtKB">
        <authorList>
            <consortium name="WormBaseParasite"/>
        </authorList>
    </citation>
    <scope>IDENTIFICATION</scope>
</reference>
<dbReference type="Proteomes" id="UP000274131">
    <property type="component" value="Unassembled WGS sequence"/>
</dbReference>
<keyword evidence="2" id="KW-1185">Reference proteome</keyword>
<gene>
    <name evidence="1" type="ORF">EVEC_LOCUS10414</name>
</gene>
<name>A0A0N4VJR8_ENTVE</name>
<evidence type="ECO:0000313" key="3">
    <source>
        <dbReference type="WBParaSite" id="EVEC_0001108901-mRNA-1"/>
    </source>
</evidence>